<dbReference type="EMBL" id="JACCJB010000018">
    <property type="protein sequence ID" value="KAF6219729.1"/>
    <property type="molecule type" value="Genomic_DNA"/>
</dbReference>
<evidence type="ECO:0008006" key="3">
    <source>
        <dbReference type="Google" id="ProtNLM"/>
    </source>
</evidence>
<evidence type="ECO:0000313" key="1">
    <source>
        <dbReference type="EMBL" id="KAF6219729.1"/>
    </source>
</evidence>
<dbReference type="Gene3D" id="2.60.120.620">
    <property type="entry name" value="q2cbj1_9rhob like domain"/>
    <property type="match status" value="1"/>
</dbReference>
<dbReference type="AlphaFoldDB" id="A0A8H6CAK9"/>
<dbReference type="Proteomes" id="UP000593566">
    <property type="component" value="Unassembled WGS sequence"/>
</dbReference>
<reference evidence="1 2" key="1">
    <citation type="journal article" date="2020" name="Genomics">
        <title>Complete, high-quality genomes from long-read metagenomic sequencing of two wolf lichen thalli reveals enigmatic genome architecture.</title>
        <authorList>
            <person name="McKenzie S.K."/>
            <person name="Walston R.F."/>
            <person name="Allen J.L."/>
        </authorList>
    </citation>
    <scope>NUCLEOTIDE SEQUENCE [LARGE SCALE GENOMIC DNA]</scope>
    <source>
        <strain evidence="1">WasteWater1</strain>
    </source>
</reference>
<dbReference type="PANTHER" id="PTHR33099">
    <property type="entry name" value="FE2OG DIOXYGENASE DOMAIN-CONTAINING PROTEIN"/>
    <property type="match status" value="1"/>
</dbReference>
<dbReference type="PANTHER" id="PTHR33099:SF7">
    <property type="entry name" value="MYND-TYPE DOMAIN-CONTAINING PROTEIN"/>
    <property type="match status" value="1"/>
</dbReference>
<accession>A0A8H6CAK9</accession>
<proteinExistence type="predicted"/>
<dbReference type="RefSeq" id="XP_037149164.1">
    <property type="nucleotide sequence ID" value="XM_037294476.1"/>
</dbReference>
<sequence>MADGQSNHGVQEGNTALLQKLASAVNGHAATATFACGGSVPISDLSTGNLGTGAQNLFPSVTIRWDSEDHYIKQSKISFPLPHQHDGSFRMLNGLLSSCKRATFGVGGHDVLDEKYRKAVKLDTSQFSTDFHPHDCGILDSIQQILLPSTIRGGQAVGIGPQGVRGELYKLNIYSAPSGKFLSHVDTPRGVMQFGSLVVCLPCQHEGGVLRVKHRGETVDFAWGHTSPQSVQWAAFYGDCEHEVLEVTKGGILGFFCHHQYAHSQGSGRKSIPGAFKGVDLAIFSVFHALGLKVGVHPIIENRSENMGGLSARELMRGPTVPREGDFVENCLTNLSGKPTHLRGEGFDEDVEISYDAMDDSDSEEEKEGLYYYNNLEDKFSKCGQAEYTTIVGTKLHGPTFDKSYEEESKEPVTAAWPHQKVPQIVWLNEPMHKEFAHAGLAYGNEATLNYRFSAAAILVVVPPSETRIHTAAPRAERVVSSSLSPGTVVGTPDSSGSVDPGCVYASGAMGARWDGEGGGSGGMIGCGEIVSRSR</sequence>
<organism evidence="1 2">
    <name type="scientific">Letharia lupina</name>
    <dbReference type="NCBI Taxonomy" id="560253"/>
    <lineage>
        <taxon>Eukaryota</taxon>
        <taxon>Fungi</taxon>
        <taxon>Dikarya</taxon>
        <taxon>Ascomycota</taxon>
        <taxon>Pezizomycotina</taxon>
        <taxon>Lecanoromycetes</taxon>
        <taxon>OSLEUM clade</taxon>
        <taxon>Lecanoromycetidae</taxon>
        <taxon>Lecanorales</taxon>
        <taxon>Lecanorineae</taxon>
        <taxon>Parmeliaceae</taxon>
        <taxon>Letharia</taxon>
    </lineage>
</organism>
<name>A0A8H6CAK9_9LECA</name>
<keyword evidence="2" id="KW-1185">Reference proteome</keyword>
<gene>
    <name evidence="1" type="ORF">HO133_003554</name>
</gene>
<evidence type="ECO:0000313" key="2">
    <source>
        <dbReference type="Proteomes" id="UP000593566"/>
    </source>
</evidence>
<dbReference type="GeneID" id="59331965"/>
<comment type="caution">
    <text evidence="1">The sequence shown here is derived from an EMBL/GenBank/DDBJ whole genome shotgun (WGS) entry which is preliminary data.</text>
</comment>
<protein>
    <recommendedName>
        <fullName evidence="3">Fe2OG dioxygenase domain-containing protein</fullName>
    </recommendedName>
</protein>